<dbReference type="HAMAP" id="MF_01023">
    <property type="entry name" value="HisC_aminotrans_2"/>
    <property type="match status" value="1"/>
</dbReference>
<dbReference type="InterPro" id="IPR015422">
    <property type="entry name" value="PyrdxlP-dep_Trfase_small"/>
</dbReference>
<dbReference type="PANTHER" id="PTHR43643">
    <property type="entry name" value="HISTIDINOL-PHOSPHATE AMINOTRANSFERASE 2"/>
    <property type="match status" value="1"/>
</dbReference>
<comment type="caution">
    <text evidence="8">The sequence shown here is derived from an EMBL/GenBank/DDBJ whole genome shotgun (WGS) entry which is preliminary data.</text>
</comment>
<dbReference type="InterPro" id="IPR001917">
    <property type="entry name" value="Aminotrans_II_pyridoxalP_BS"/>
</dbReference>
<feature type="modified residue" description="N6-(pyridoxal phosphate)lysine" evidence="6">
    <location>
        <position position="223"/>
    </location>
</feature>
<feature type="domain" description="Aminotransferase class I/classII large" evidence="7">
    <location>
        <begin position="32"/>
        <end position="349"/>
    </location>
</feature>
<dbReference type="InterPro" id="IPR015421">
    <property type="entry name" value="PyrdxlP-dep_Trfase_major"/>
</dbReference>
<dbReference type="PANTHER" id="PTHR43643:SF3">
    <property type="entry name" value="HISTIDINOL-PHOSPHATE AMINOTRANSFERASE"/>
    <property type="match status" value="1"/>
</dbReference>
<evidence type="ECO:0000313" key="9">
    <source>
        <dbReference type="Proteomes" id="UP000703720"/>
    </source>
</evidence>
<keyword evidence="3 6" id="KW-0032">Aminotransferase</keyword>
<evidence type="ECO:0000313" key="8">
    <source>
        <dbReference type="EMBL" id="MBP2378069.1"/>
    </source>
</evidence>
<evidence type="ECO:0000256" key="3">
    <source>
        <dbReference type="ARBA" id="ARBA00022576"/>
    </source>
</evidence>
<dbReference type="Gene3D" id="3.90.1150.10">
    <property type="entry name" value="Aspartate Aminotransferase, domain 1"/>
    <property type="match status" value="1"/>
</dbReference>
<comment type="catalytic activity">
    <reaction evidence="6">
        <text>an aromatic L-alpha-amino acid + 2-oxoglutarate = an aromatic oxo-acid + L-glutamate</text>
        <dbReference type="Rhea" id="RHEA:17533"/>
        <dbReference type="ChEBI" id="CHEBI:16810"/>
        <dbReference type="ChEBI" id="CHEBI:29985"/>
        <dbReference type="ChEBI" id="CHEBI:73309"/>
        <dbReference type="ChEBI" id="CHEBI:84824"/>
        <dbReference type="EC" id="2.6.1.57"/>
    </reaction>
</comment>
<name>A0ABS4WRD1_9MICO</name>
<dbReference type="Proteomes" id="UP000703720">
    <property type="component" value="Unassembled WGS sequence"/>
</dbReference>
<dbReference type="HAMAP" id="MF_01513">
    <property type="entry name" value="Phe_aminotrans_2"/>
    <property type="match status" value="1"/>
</dbReference>
<dbReference type="NCBIfam" id="NF002878">
    <property type="entry name" value="PRK03321.1"/>
    <property type="match status" value="1"/>
</dbReference>
<reference evidence="8 9" key="1">
    <citation type="submission" date="2021-03" db="EMBL/GenBank/DDBJ databases">
        <title>Sequencing the genomes of 1000 actinobacteria strains.</title>
        <authorList>
            <person name="Klenk H.-P."/>
        </authorList>
    </citation>
    <scope>NUCLEOTIDE SEQUENCE [LARGE SCALE GENOMIC DNA]</scope>
    <source>
        <strain evidence="8 9">DSM 13468</strain>
    </source>
</reference>
<evidence type="ECO:0000256" key="4">
    <source>
        <dbReference type="ARBA" id="ARBA00022679"/>
    </source>
</evidence>
<proteinExistence type="inferred from homology"/>
<comment type="similarity">
    <text evidence="6">Belongs to the class-II pyridoxal-phosphate-dependent aminotransferase family.</text>
</comment>
<comment type="cofactor">
    <cofactor evidence="1 6">
        <name>pyridoxal 5'-phosphate</name>
        <dbReference type="ChEBI" id="CHEBI:597326"/>
    </cofactor>
</comment>
<dbReference type="InterPro" id="IPR050106">
    <property type="entry name" value="HistidinolP_aminotransfase"/>
</dbReference>
<evidence type="ECO:0000256" key="2">
    <source>
        <dbReference type="ARBA" id="ARBA00011738"/>
    </source>
</evidence>
<evidence type="ECO:0000256" key="5">
    <source>
        <dbReference type="ARBA" id="ARBA00022898"/>
    </source>
</evidence>
<dbReference type="EMBL" id="JAGIOA010000001">
    <property type="protein sequence ID" value="MBP2378069.1"/>
    <property type="molecule type" value="Genomic_DNA"/>
</dbReference>
<dbReference type="CDD" id="cd00609">
    <property type="entry name" value="AAT_like"/>
    <property type="match status" value="1"/>
</dbReference>
<dbReference type="SUPFAM" id="SSF53383">
    <property type="entry name" value="PLP-dependent transferases"/>
    <property type="match status" value="1"/>
</dbReference>
<comment type="function">
    <text evidence="6">Aminotransferase that catalyzes the conversion of aromatic amino acids and 2-oxoglutarate into corresponding aromatic oxo acids and L-glutamate.</text>
</comment>
<dbReference type="Gene3D" id="3.40.640.10">
    <property type="entry name" value="Type I PLP-dependent aspartate aminotransferase-like (Major domain)"/>
    <property type="match status" value="1"/>
</dbReference>
<evidence type="ECO:0000256" key="1">
    <source>
        <dbReference type="ARBA" id="ARBA00001933"/>
    </source>
</evidence>
<keyword evidence="4 6" id="KW-0808">Transferase</keyword>
<organism evidence="8 9">
    <name type="scientific">Microbacterium phyllosphaerae</name>
    <dbReference type="NCBI Taxonomy" id="124798"/>
    <lineage>
        <taxon>Bacteria</taxon>
        <taxon>Bacillati</taxon>
        <taxon>Actinomycetota</taxon>
        <taxon>Actinomycetes</taxon>
        <taxon>Micrococcales</taxon>
        <taxon>Microbacteriaceae</taxon>
        <taxon>Microbacterium</taxon>
    </lineage>
</organism>
<evidence type="ECO:0000259" key="7">
    <source>
        <dbReference type="Pfam" id="PF00155"/>
    </source>
</evidence>
<dbReference type="RefSeq" id="WP_210097346.1">
    <property type="nucleotide sequence ID" value="NZ_BAAAIO010000001.1"/>
</dbReference>
<protein>
    <recommendedName>
        <fullName evidence="6">Aromatic amino acid aminotransferase</fullName>
        <shortName evidence="6">ArAT</shortName>
        <ecNumber evidence="6">2.6.1.57</ecNumber>
    </recommendedName>
</protein>
<accession>A0ABS4WRD1</accession>
<dbReference type="InterPro" id="IPR015424">
    <property type="entry name" value="PyrdxlP-dep_Trfase"/>
</dbReference>
<dbReference type="Pfam" id="PF00155">
    <property type="entry name" value="Aminotran_1_2"/>
    <property type="match status" value="1"/>
</dbReference>
<dbReference type="NCBIfam" id="TIGR01141">
    <property type="entry name" value="hisC"/>
    <property type="match status" value="1"/>
</dbReference>
<dbReference type="InterPro" id="IPR024892">
    <property type="entry name" value="ArAT"/>
</dbReference>
<dbReference type="EC" id="2.6.1.57" evidence="6"/>
<dbReference type="InterPro" id="IPR004839">
    <property type="entry name" value="Aminotransferase_I/II_large"/>
</dbReference>
<dbReference type="PROSITE" id="PS00599">
    <property type="entry name" value="AA_TRANSFER_CLASS_2"/>
    <property type="match status" value="1"/>
</dbReference>
<evidence type="ECO:0000256" key="6">
    <source>
        <dbReference type="HAMAP-Rule" id="MF_01513"/>
    </source>
</evidence>
<sequence length="367" mass="39086">MSELRLREDLSAIPDYKPGKATAHTAPEVPVYKVSSNENPYPPLPSVASAIADRITLVNRYPETAATALTSMLCARFDVTPANVVLGSGSVEVVSQLMRATAGEGDEVIFAWRSFEAYPMLVRAAGATPVAVALTTDHRHDLDAMREAITDRTRLIIVCNPNNPTGTTIGAEELTAFLDAVPGDITVVIDEAYVHFNERADSPSGIEYFRRYANVAVAHTFSKAYGLAGLRIGYAIAPERLANALRKVAIPFGVTDLAQAAAVASLHAEEELSARVADLVTERERVVAAFLAAGIALPETQANFVWVPFGDATTAAAELLERHGLLVRPFAGEGFRVTIAEREANDLLVALAPELAALVSPVSVAVA</sequence>
<dbReference type="InterPro" id="IPR005861">
    <property type="entry name" value="HisP_aminotrans"/>
</dbReference>
<keyword evidence="9" id="KW-1185">Reference proteome</keyword>
<keyword evidence="5 6" id="KW-0663">Pyridoxal phosphate</keyword>
<comment type="subunit">
    <text evidence="2 6">Homodimer.</text>
</comment>
<dbReference type="GO" id="GO:0004400">
    <property type="term" value="F:histidinol-phosphate transaminase activity"/>
    <property type="evidence" value="ECO:0007669"/>
    <property type="project" value="UniProtKB-EC"/>
</dbReference>
<gene>
    <name evidence="6" type="primary">pat</name>
    <name evidence="8" type="ORF">JOF42_001564</name>
</gene>